<protein>
    <submittedName>
        <fullName evidence="11">GPI transamidase component PIG-S-like</fullName>
    </submittedName>
</protein>
<comment type="pathway">
    <text evidence="2">Glycolipid biosynthesis; glycosylphosphatidylinositol-anchor biosynthesis.</text>
</comment>
<dbReference type="GO" id="GO:0042765">
    <property type="term" value="C:GPI-anchor transamidase complex"/>
    <property type="evidence" value="ECO:0007669"/>
    <property type="project" value="InterPro"/>
</dbReference>
<evidence type="ECO:0000256" key="9">
    <source>
        <dbReference type="ARBA" id="ARBA00023180"/>
    </source>
</evidence>
<evidence type="ECO:0000256" key="4">
    <source>
        <dbReference type="ARBA" id="ARBA00022502"/>
    </source>
</evidence>
<accession>A0A6F9DPE7</accession>
<feature type="transmembrane region" description="Helical" evidence="10">
    <location>
        <begin position="500"/>
        <end position="522"/>
    </location>
</feature>
<name>A0A6F9DPE7_9ASCI</name>
<keyword evidence="7 10" id="KW-1133">Transmembrane helix</keyword>
<evidence type="ECO:0000256" key="3">
    <source>
        <dbReference type="ARBA" id="ARBA00005316"/>
    </source>
</evidence>
<dbReference type="Pfam" id="PF10510">
    <property type="entry name" value="PIG-S"/>
    <property type="match status" value="1"/>
</dbReference>
<keyword evidence="6" id="KW-0256">Endoplasmic reticulum</keyword>
<evidence type="ECO:0000256" key="10">
    <source>
        <dbReference type="SAM" id="Phobius"/>
    </source>
</evidence>
<keyword evidence="9" id="KW-0325">Glycoprotein</keyword>
<sequence length="539" mass="61771">MSTSVNPKHRTFLSNDFNSKKTQTWAAISIGVVIFAFGIPIWWKTTEVYRASLPFDEISSLYEDKSLTVKVPILVKVPENADNVADILTNALKLDLNNDMKGQIKFLYSFDDMNSKSNKFTGIVIRLNVKSTEQMEAHVAKDGTITCTLPNTEKNTIDQLSLLIRDLIKDVIINEALLHHMVGNIYRTTHEDRHDRNLIKVVQANPKFELLFSLLCPEPQVQAATWDMEKDSEMFLTPMLNKLQHLFDFHVGSQILYYTAIPYKPKVKKDEQNKALYRYLTPQQLSLVINPIEGRLGSQVSSDPTLNFVVYLTEKKFTPLYIKTENGDLSKSNAFLVPRWGSMQFYNIKNISESNGLTRVDPQIFMSAFIPHLRILLGLQNNPYVGEQIIFEDAGYENIADWELNYLYRLRTVEHIASSIHTLHSLSKLLNQISNIVINDNIATEVYDAVESIIKAKGALKNGDLKTALKYSKKAFIASETAFFDPTLLELLYFPEDQKFAIYIPLFLPISLPILISLRYAFQRCRKKDFDEEEKEKTD</sequence>
<dbReference type="PANTHER" id="PTHR21072:SF13">
    <property type="entry name" value="GPI TRANSAMIDASE COMPONENT PIG-S"/>
    <property type="match status" value="1"/>
</dbReference>
<comment type="subcellular location">
    <subcellularLocation>
        <location evidence="1">Endoplasmic reticulum membrane</location>
        <topology evidence="1">Multi-pass membrane protein</topology>
    </subcellularLocation>
</comment>
<dbReference type="GO" id="GO:0016255">
    <property type="term" value="P:attachment of GPI anchor to protein"/>
    <property type="evidence" value="ECO:0007669"/>
    <property type="project" value="InterPro"/>
</dbReference>
<comment type="similarity">
    <text evidence="3">Belongs to the PIGS family.</text>
</comment>
<keyword evidence="5 10" id="KW-0812">Transmembrane</keyword>
<dbReference type="EMBL" id="LR789006">
    <property type="protein sequence ID" value="CAB3264868.1"/>
    <property type="molecule type" value="mRNA"/>
</dbReference>
<evidence type="ECO:0000256" key="2">
    <source>
        <dbReference type="ARBA" id="ARBA00004687"/>
    </source>
</evidence>
<evidence type="ECO:0000256" key="6">
    <source>
        <dbReference type="ARBA" id="ARBA00022824"/>
    </source>
</evidence>
<keyword evidence="4" id="KW-0337">GPI-anchor biosynthesis</keyword>
<evidence type="ECO:0000256" key="1">
    <source>
        <dbReference type="ARBA" id="ARBA00004477"/>
    </source>
</evidence>
<evidence type="ECO:0000256" key="8">
    <source>
        <dbReference type="ARBA" id="ARBA00023136"/>
    </source>
</evidence>
<feature type="transmembrane region" description="Helical" evidence="10">
    <location>
        <begin position="24"/>
        <end position="43"/>
    </location>
</feature>
<dbReference type="GO" id="GO:0006506">
    <property type="term" value="P:GPI anchor biosynthetic process"/>
    <property type="evidence" value="ECO:0007669"/>
    <property type="project" value="UniProtKB-UniPathway"/>
</dbReference>
<keyword evidence="8 10" id="KW-0472">Membrane</keyword>
<gene>
    <name evidence="11" type="primary">Pigs</name>
</gene>
<dbReference type="AlphaFoldDB" id="A0A6F9DPE7"/>
<reference evidence="11" key="1">
    <citation type="submission" date="2020-04" db="EMBL/GenBank/DDBJ databases">
        <authorList>
            <person name="Neveu A P."/>
        </authorList>
    </citation>
    <scope>NUCLEOTIDE SEQUENCE</scope>
    <source>
        <tissue evidence="11">Whole embryo</tissue>
    </source>
</reference>
<dbReference type="UniPathway" id="UPA00196"/>
<evidence type="ECO:0000256" key="5">
    <source>
        <dbReference type="ARBA" id="ARBA00022692"/>
    </source>
</evidence>
<evidence type="ECO:0000313" key="11">
    <source>
        <dbReference type="EMBL" id="CAB3264868.1"/>
    </source>
</evidence>
<dbReference type="InterPro" id="IPR019540">
    <property type="entry name" value="PtdIno-glycan_biosynth_class_S"/>
</dbReference>
<dbReference type="PANTHER" id="PTHR21072">
    <property type="entry name" value="GPI TRANSAMIDASE COMPONENT PIG-S"/>
    <property type="match status" value="1"/>
</dbReference>
<organism evidence="11">
    <name type="scientific">Phallusia mammillata</name>
    <dbReference type="NCBI Taxonomy" id="59560"/>
    <lineage>
        <taxon>Eukaryota</taxon>
        <taxon>Metazoa</taxon>
        <taxon>Chordata</taxon>
        <taxon>Tunicata</taxon>
        <taxon>Ascidiacea</taxon>
        <taxon>Phlebobranchia</taxon>
        <taxon>Ascidiidae</taxon>
        <taxon>Phallusia</taxon>
    </lineage>
</organism>
<proteinExistence type="evidence at transcript level"/>
<evidence type="ECO:0000256" key="7">
    <source>
        <dbReference type="ARBA" id="ARBA00022989"/>
    </source>
</evidence>